<evidence type="ECO:0000256" key="2">
    <source>
        <dbReference type="RuleBase" id="RU003971"/>
    </source>
</evidence>
<evidence type="ECO:0000313" key="6">
    <source>
        <dbReference type="Proteomes" id="UP001307889"/>
    </source>
</evidence>
<evidence type="ECO:0008006" key="7">
    <source>
        <dbReference type="Google" id="ProtNLM"/>
    </source>
</evidence>
<organism evidence="5 6">
    <name type="scientific">Nesidiocoris tenuis</name>
    <dbReference type="NCBI Taxonomy" id="355587"/>
    <lineage>
        <taxon>Eukaryota</taxon>
        <taxon>Metazoa</taxon>
        <taxon>Ecdysozoa</taxon>
        <taxon>Arthropoda</taxon>
        <taxon>Hexapoda</taxon>
        <taxon>Insecta</taxon>
        <taxon>Pterygota</taxon>
        <taxon>Neoptera</taxon>
        <taxon>Paraneoptera</taxon>
        <taxon>Hemiptera</taxon>
        <taxon>Heteroptera</taxon>
        <taxon>Panheteroptera</taxon>
        <taxon>Cimicomorpha</taxon>
        <taxon>Miridae</taxon>
        <taxon>Dicyphina</taxon>
        <taxon>Nesidiocoris</taxon>
    </lineage>
</organism>
<proteinExistence type="inferred from homology"/>
<feature type="domain" description="Caspase family p20" evidence="4">
    <location>
        <begin position="225"/>
        <end position="381"/>
    </location>
</feature>
<dbReference type="Pfam" id="PF00656">
    <property type="entry name" value="Peptidase_C14"/>
    <property type="match status" value="1"/>
</dbReference>
<protein>
    <recommendedName>
        <fullName evidence="7">Caspase family p20 domain-containing protein</fullName>
    </recommendedName>
</protein>
<dbReference type="PRINTS" id="PR00376">
    <property type="entry name" value="IL1BCENZYME"/>
</dbReference>
<dbReference type="PANTHER" id="PTHR22576:SF41">
    <property type="entry name" value="CASPASE 14, APOPTOSIS-RELATED CYSTEINE PEPTIDASE"/>
    <property type="match status" value="1"/>
</dbReference>
<evidence type="ECO:0000256" key="1">
    <source>
        <dbReference type="ARBA" id="ARBA00010134"/>
    </source>
</evidence>
<comment type="similarity">
    <text evidence="1 2">Belongs to the peptidase C14A family.</text>
</comment>
<dbReference type="Gene3D" id="3.40.50.1460">
    <property type="match status" value="1"/>
</dbReference>
<dbReference type="SMART" id="SM00115">
    <property type="entry name" value="CASc"/>
    <property type="match status" value="1"/>
</dbReference>
<name>A0ABN7ATK7_9HEMI</name>
<dbReference type="InterPro" id="IPR052039">
    <property type="entry name" value="Caspase-related_regulators"/>
</dbReference>
<dbReference type="Pfam" id="PF23725">
    <property type="entry name" value="Dredd_N"/>
    <property type="match status" value="1"/>
</dbReference>
<feature type="domain" description="Caspase family p10" evidence="3">
    <location>
        <begin position="400"/>
        <end position="499"/>
    </location>
</feature>
<reference evidence="5 6" key="1">
    <citation type="submission" date="2023-09" db="EMBL/GenBank/DDBJ databases">
        <title>Nesidiocoris tenuis whole genome shotgun sequence.</title>
        <authorList>
            <person name="Shibata T."/>
            <person name="Shimoda M."/>
            <person name="Kobayashi T."/>
            <person name="Uehara T."/>
        </authorList>
    </citation>
    <scope>NUCLEOTIDE SEQUENCE [LARGE SCALE GENOMIC DNA]</scope>
    <source>
        <strain evidence="5 6">Japan</strain>
    </source>
</reference>
<dbReference type="EMBL" id="AP028913">
    <property type="protein sequence ID" value="BES94619.1"/>
    <property type="molecule type" value="Genomic_DNA"/>
</dbReference>
<dbReference type="PROSITE" id="PS50208">
    <property type="entry name" value="CASPASE_P20"/>
    <property type="match status" value="1"/>
</dbReference>
<dbReference type="InterPro" id="IPR029030">
    <property type="entry name" value="Caspase-like_dom_sf"/>
</dbReference>
<evidence type="ECO:0000259" key="3">
    <source>
        <dbReference type="PROSITE" id="PS50207"/>
    </source>
</evidence>
<dbReference type="InterPro" id="IPR001309">
    <property type="entry name" value="Pept_C14_p20"/>
</dbReference>
<evidence type="ECO:0000259" key="4">
    <source>
        <dbReference type="PROSITE" id="PS50208"/>
    </source>
</evidence>
<dbReference type="PROSITE" id="PS50207">
    <property type="entry name" value="CASPASE_P10"/>
    <property type="match status" value="1"/>
</dbReference>
<gene>
    <name evidence="5" type="ORF">NTJ_07428</name>
</gene>
<accession>A0ABN7ATK7</accession>
<sequence length="505" mass="57243">MNRKADRFYKRCQASRIFAPKRLSSLVSRGIVDVPDLISIVFLTCDQCQMEEMLDRLVELKNSDLSTFDSCSLFENIKNRERKLFEALVCINNRKALLELKISSATIDCNKKRLLSQPRVILYRIIESLRSYESSIFIEQMNKASSISSISEDEPYLEICLMRWQVEGFIDIESQQGFDRIASALNSIPRPDLAATLAYSSSWTPDVSFNFDYPLDMYNIKDHDHPGLCIIINQINYGNLKTNRGSSVQDVSRLRAVLTKLKFLVVDYEDVSAAEFPDTVNRAIVDNFTEDHSIMLMIVMAHGGDGFVTCPTVRTTSFHSNQVETLDDITGNLRAEETSAPSLPIRSNDISVADIQKCLLQCKSLQAVPKILILNSCRGPEVFRNREYFQNADYVADECYANRIQPHVDLITCYTTLPGYLNFRDIHQGSLFMQVFCDILSIRPDIEVGELFTLINARLMVPTPALSKDFEPSSLTGNRGIANPCDFTSCLTKKLYLSVPQRQIS</sequence>
<dbReference type="PANTHER" id="PTHR22576">
    <property type="entry name" value="MUCOSA ASSOCIATED LYMPHOID TISSUE LYMPHOMA TRANSLOCATION PROTEIN 1/PARACASPASE"/>
    <property type="match status" value="1"/>
</dbReference>
<dbReference type="InterPro" id="IPR056259">
    <property type="entry name" value="Dredd_N"/>
</dbReference>
<dbReference type="InterPro" id="IPR015917">
    <property type="entry name" value="Pept_C14A"/>
</dbReference>
<keyword evidence="6" id="KW-1185">Reference proteome</keyword>
<evidence type="ECO:0000313" key="5">
    <source>
        <dbReference type="EMBL" id="BES94619.1"/>
    </source>
</evidence>
<dbReference type="InterPro" id="IPR011600">
    <property type="entry name" value="Pept_C14_caspase"/>
</dbReference>
<dbReference type="SUPFAM" id="SSF52129">
    <property type="entry name" value="Caspase-like"/>
    <property type="match status" value="1"/>
</dbReference>
<dbReference type="InterPro" id="IPR002138">
    <property type="entry name" value="Pept_C14_p10"/>
</dbReference>
<dbReference type="Proteomes" id="UP001307889">
    <property type="component" value="Chromosome 5"/>
</dbReference>